<dbReference type="AlphaFoldDB" id="F4RX16"/>
<dbReference type="VEuPathDB" id="FungiDB:MELLADRAFT_109612"/>
<reference evidence="3" key="1">
    <citation type="journal article" date="2011" name="Proc. Natl. Acad. Sci. U.S.A.">
        <title>Obligate biotrophy features unraveled by the genomic analysis of rust fungi.</title>
        <authorList>
            <person name="Duplessis S."/>
            <person name="Cuomo C.A."/>
            <person name="Lin Y.-C."/>
            <person name="Aerts A."/>
            <person name="Tisserant E."/>
            <person name="Veneault-Fourrey C."/>
            <person name="Joly D.L."/>
            <person name="Hacquard S."/>
            <person name="Amselem J."/>
            <person name="Cantarel B.L."/>
            <person name="Chiu R."/>
            <person name="Coutinho P.M."/>
            <person name="Feau N."/>
            <person name="Field M."/>
            <person name="Frey P."/>
            <person name="Gelhaye E."/>
            <person name="Goldberg J."/>
            <person name="Grabherr M.G."/>
            <person name="Kodira C.D."/>
            <person name="Kohler A."/>
            <person name="Kuees U."/>
            <person name="Lindquist E.A."/>
            <person name="Lucas S.M."/>
            <person name="Mago R."/>
            <person name="Mauceli E."/>
            <person name="Morin E."/>
            <person name="Murat C."/>
            <person name="Pangilinan J.L."/>
            <person name="Park R."/>
            <person name="Pearson M."/>
            <person name="Quesneville H."/>
            <person name="Rouhier N."/>
            <person name="Sakthikumar S."/>
            <person name="Salamov A.A."/>
            <person name="Schmutz J."/>
            <person name="Selles B."/>
            <person name="Shapiro H."/>
            <person name="Tanguay P."/>
            <person name="Tuskan G.A."/>
            <person name="Henrissat B."/>
            <person name="Van de Peer Y."/>
            <person name="Rouze P."/>
            <person name="Ellis J.G."/>
            <person name="Dodds P.N."/>
            <person name="Schein J.E."/>
            <person name="Zhong S."/>
            <person name="Hamelin R.C."/>
            <person name="Grigoriev I.V."/>
            <person name="Szabo L.J."/>
            <person name="Martin F."/>
        </authorList>
    </citation>
    <scope>NUCLEOTIDE SEQUENCE [LARGE SCALE GENOMIC DNA]</scope>
    <source>
        <strain evidence="3">98AG31 / pathotype 3-4-7</strain>
    </source>
</reference>
<gene>
    <name evidence="2" type="ORF">MELLADRAFT_109612</name>
</gene>
<name>F4RX16_MELLP</name>
<keyword evidence="1" id="KW-1133">Transmembrane helix</keyword>
<evidence type="ECO:0000313" key="2">
    <source>
        <dbReference type="EMBL" id="EGG03116.1"/>
    </source>
</evidence>
<evidence type="ECO:0000313" key="3">
    <source>
        <dbReference type="Proteomes" id="UP000001072"/>
    </source>
</evidence>
<keyword evidence="3" id="KW-1185">Reference proteome</keyword>
<keyword evidence="1" id="KW-0812">Transmembrane</keyword>
<dbReference type="InParanoid" id="F4RX16"/>
<evidence type="ECO:0000256" key="1">
    <source>
        <dbReference type="SAM" id="Phobius"/>
    </source>
</evidence>
<dbReference type="KEGG" id="mlr:MELLADRAFT_109612"/>
<keyword evidence="1" id="KW-0472">Membrane</keyword>
<dbReference type="EMBL" id="GL883126">
    <property type="protein sequence ID" value="EGG03116.1"/>
    <property type="molecule type" value="Genomic_DNA"/>
</dbReference>
<dbReference type="RefSeq" id="XP_007413576.1">
    <property type="nucleotide sequence ID" value="XM_007413514.1"/>
</dbReference>
<sequence length="152" mass="16492">MTTISDASPIPIPTSQPKLSGSYAALPNAIKIAVFISAATLLFIVLSLLLSLCVYYHKRFRRPRESPDIRLSNFTPRPSSTATGNTLPLYAPRDLTIGIPHHSTYFQRPPSYATEHSGDVSGPSATRGGVSMVLGSTCELDAPPICEKLMRY</sequence>
<organism evidence="3">
    <name type="scientific">Melampsora larici-populina (strain 98AG31 / pathotype 3-4-7)</name>
    <name type="common">Poplar leaf rust fungus</name>
    <dbReference type="NCBI Taxonomy" id="747676"/>
    <lineage>
        <taxon>Eukaryota</taxon>
        <taxon>Fungi</taxon>
        <taxon>Dikarya</taxon>
        <taxon>Basidiomycota</taxon>
        <taxon>Pucciniomycotina</taxon>
        <taxon>Pucciniomycetes</taxon>
        <taxon>Pucciniales</taxon>
        <taxon>Melampsoraceae</taxon>
        <taxon>Melampsora</taxon>
    </lineage>
</organism>
<protein>
    <submittedName>
        <fullName evidence="2">Uncharacterized protein</fullName>
    </submittedName>
</protein>
<proteinExistence type="predicted"/>
<dbReference type="GeneID" id="18923814"/>
<dbReference type="HOGENOM" id="CLU_1722771_0_0_1"/>
<dbReference type="Proteomes" id="UP000001072">
    <property type="component" value="Unassembled WGS sequence"/>
</dbReference>
<accession>F4RX16</accession>
<feature type="transmembrane region" description="Helical" evidence="1">
    <location>
        <begin position="32"/>
        <end position="56"/>
    </location>
</feature>